<keyword evidence="5" id="KW-1185">Reference proteome</keyword>
<dbReference type="InterPro" id="IPR003736">
    <property type="entry name" value="PAAI_dom"/>
</dbReference>
<keyword evidence="2" id="KW-0472">Membrane</keyword>
<dbReference type="EMBL" id="VUMO01000001">
    <property type="protein sequence ID" value="MSS18951.1"/>
    <property type="molecule type" value="Genomic_DNA"/>
</dbReference>
<dbReference type="NCBIfam" id="TIGR00369">
    <property type="entry name" value="unchar_dom_1"/>
    <property type="match status" value="1"/>
</dbReference>
<dbReference type="Proteomes" id="UP000461754">
    <property type="component" value="Unassembled WGS sequence"/>
</dbReference>
<feature type="transmembrane region" description="Helical" evidence="2">
    <location>
        <begin position="36"/>
        <end position="54"/>
    </location>
</feature>
<dbReference type="SUPFAM" id="SSF54637">
    <property type="entry name" value="Thioesterase/thiol ester dehydrase-isomerase"/>
    <property type="match status" value="1"/>
</dbReference>
<dbReference type="AlphaFoldDB" id="A0A7X2NEJ3"/>
<dbReference type="PANTHER" id="PTHR42856">
    <property type="entry name" value="ACYL-COENZYME A THIOESTERASE PAAI"/>
    <property type="match status" value="1"/>
</dbReference>
<dbReference type="Gene3D" id="3.10.129.10">
    <property type="entry name" value="Hotdog Thioesterase"/>
    <property type="match status" value="1"/>
</dbReference>
<keyword evidence="1" id="KW-0378">Hydrolase</keyword>
<keyword evidence="2" id="KW-1133">Transmembrane helix</keyword>
<dbReference type="InterPro" id="IPR052723">
    <property type="entry name" value="Acyl-CoA_thioesterase_PaaI"/>
</dbReference>
<sequence>MPSVLKTRAPTSCQIGMVSSNVPSTSRTAPVRPFKFIFFFMIFFSFLIFCGMVDTNSLSKKLNKVGLIMKTSKENQVDIQELKKILEIRNQENAFSNEMGIRGTVIKKGYAETELVLAPKHFNLNHSVHGGCLYTLADNAGGACASSHGQRVATLCGDLQFMRPAIDCKKLTAVAREKKAGKRVIVVDISIYDEEGTEIACGLFDYAKMKMKY</sequence>
<evidence type="ECO:0000256" key="2">
    <source>
        <dbReference type="SAM" id="Phobius"/>
    </source>
</evidence>
<name>A0A7X2NEJ3_9FIRM</name>
<dbReference type="InterPro" id="IPR029069">
    <property type="entry name" value="HotDog_dom_sf"/>
</dbReference>
<organism evidence="4 5">
    <name type="scientific">Pseudoramibacter porci</name>
    <dbReference type="NCBI Taxonomy" id="2606631"/>
    <lineage>
        <taxon>Bacteria</taxon>
        <taxon>Bacillati</taxon>
        <taxon>Bacillota</taxon>
        <taxon>Clostridia</taxon>
        <taxon>Eubacteriales</taxon>
        <taxon>Eubacteriaceae</taxon>
        <taxon>Pseudoramibacter</taxon>
    </lineage>
</organism>
<comment type="caution">
    <text evidence="4">The sequence shown here is derived from an EMBL/GenBank/DDBJ whole genome shotgun (WGS) entry which is preliminary data.</text>
</comment>
<dbReference type="CDD" id="cd03443">
    <property type="entry name" value="PaaI_thioesterase"/>
    <property type="match status" value="1"/>
</dbReference>
<dbReference type="InterPro" id="IPR006683">
    <property type="entry name" value="Thioestr_dom"/>
</dbReference>
<evidence type="ECO:0000256" key="1">
    <source>
        <dbReference type="ARBA" id="ARBA00022801"/>
    </source>
</evidence>
<gene>
    <name evidence="4" type="ORF">FYJ52_00755</name>
</gene>
<accession>A0A7X2NEJ3</accession>
<dbReference type="GO" id="GO:0016289">
    <property type="term" value="F:acyl-CoA hydrolase activity"/>
    <property type="evidence" value="ECO:0007669"/>
    <property type="project" value="TreeGrafter"/>
</dbReference>
<evidence type="ECO:0000259" key="3">
    <source>
        <dbReference type="Pfam" id="PF03061"/>
    </source>
</evidence>
<feature type="domain" description="Thioesterase" evidence="3">
    <location>
        <begin position="127"/>
        <end position="199"/>
    </location>
</feature>
<proteinExistence type="predicted"/>
<dbReference type="Pfam" id="PF03061">
    <property type="entry name" value="4HBT"/>
    <property type="match status" value="1"/>
</dbReference>
<protein>
    <submittedName>
        <fullName evidence="4">PaaI family thioesterase</fullName>
    </submittedName>
</protein>
<evidence type="ECO:0000313" key="5">
    <source>
        <dbReference type="Proteomes" id="UP000461754"/>
    </source>
</evidence>
<reference evidence="4 5" key="1">
    <citation type="submission" date="2019-08" db="EMBL/GenBank/DDBJ databases">
        <title>In-depth cultivation of the pig gut microbiome towards novel bacterial diversity and tailored functional studies.</title>
        <authorList>
            <person name="Wylensek D."/>
            <person name="Hitch T.C.A."/>
            <person name="Clavel T."/>
        </authorList>
    </citation>
    <scope>NUCLEOTIDE SEQUENCE [LARGE SCALE GENOMIC DNA]</scope>
    <source>
        <strain evidence="4 5">RF-744-FAT-4</strain>
    </source>
</reference>
<keyword evidence="2" id="KW-0812">Transmembrane</keyword>
<dbReference type="PANTHER" id="PTHR42856:SF1">
    <property type="entry name" value="ACYL-COENZYME A THIOESTERASE PAAI"/>
    <property type="match status" value="1"/>
</dbReference>
<evidence type="ECO:0000313" key="4">
    <source>
        <dbReference type="EMBL" id="MSS18951.1"/>
    </source>
</evidence>